<comment type="caution">
    <text evidence="2">The sequence shown here is derived from an EMBL/GenBank/DDBJ whole genome shotgun (WGS) entry which is preliminary data.</text>
</comment>
<feature type="region of interest" description="Disordered" evidence="1">
    <location>
        <begin position="114"/>
        <end position="143"/>
    </location>
</feature>
<feature type="compositionally biased region" description="Polar residues" evidence="1">
    <location>
        <begin position="124"/>
        <end position="143"/>
    </location>
</feature>
<organism evidence="2 3">
    <name type="scientific">Paenibacillus nuruki</name>
    <dbReference type="NCBI Taxonomy" id="1886670"/>
    <lineage>
        <taxon>Bacteria</taxon>
        <taxon>Bacillati</taxon>
        <taxon>Bacillota</taxon>
        <taxon>Bacilli</taxon>
        <taxon>Bacillales</taxon>
        <taxon>Paenibacillaceae</taxon>
        <taxon>Paenibacillus</taxon>
    </lineage>
</organism>
<name>A0A1E3L0A2_9BACL</name>
<dbReference type="EMBL" id="MDER01000064">
    <property type="protein sequence ID" value="ODP27218.1"/>
    <property type="molecule type" value="Genomic_DNA"/>
</dbReference>
<keyword evidence="3" id="KW-1185">Reference proteome</keyword>
<evidence type="ECO:0000256" key="1">
    <source>
        <dbReference type="SAM" id="MobiDB-lite"/>
    </source>
</evidence>
<gene>
    <name evidence="2" type="ORF">PTI45_03343</name>
</gene>
<dbReference type="Proteomes" id="UP000094578">
    <property type="component" value="Unassembled WGS sequence"/>
</dbReference>
<dbReference type="AlphaFoldDB" id="A0A1E3L0A2"/>
<evidence type="ECO:0000313" key="2">
    <source>
        <dbReference type="EMBL" id="ODP27218.1"/>
    </source>
</evidence>
<accession>A0A1E3L0A2</accession>
<dbReference type="STRING" id="1886670.PTI45_03343"/>
<sequence length="143" mass="15892">MLTLMVDYCSKCGSIFQKNMRNLCSSCSNQLDNALKNCMDYMWRFPKATTEALSEATKVPLTELHDLIKQGKLSNGYKNLTYPCECCLQPIAQGRLCSGCSTSFKDAFQATPKSQPHVVHGAPSLNSTGQKVLFTSQTRSPRR</sequence>
<evidence type="ECO:0000313" key="3">
    <source>
        <dbReference type="Proteomes" id="UP000094578"/>
    </source>
</evidence>
<evidence type="ECO:0008006" key="4">
    <source>
        <dbReference type="Google" id="ProtNLM"/>
    </source>
</evidence>
<protein>
    <recommendedName>
        <fullName evidence="4">Flagellar protein</fullName>
    </recommendedName>
</protein>
<proteinExistence type="predicted"/>
<reference evidence="2 3" key="1">
    <citation type="submission" date="2016-08" db="EMBL/GenBank/DDBJ databases">
        <title>Genome sequencing of Paenibacillus sp. TI45-13ar, isolated from Korean traditional nuruk.</title>
        <authorList>
            <person name="Kim S.-J."/>
        </authorList>
    </citation>
    <scope>NUCLEOTIDE SEQUENCE [LARGE SCALE GENOMIC DNA]</scope>
    <source>
        <strain evidence="2 3">TI45-13ar</strain>
    </source>
</reference>